<evidence type="ECO:0000313" key="7">
    <source>
        <dbReference type="Proteomes" id="UP001235840"/>
    </source>
</evidence>
<sequence>MKISQLAEKTGVSARSIRHYEKKNLLTAKRLENGYRLFQESDVERVKTIQIYLGLGLNTDQIEEMISCTDYCPELEMDELCSEMLEVYEKKLKEINQQMDTLAHVKRRLEEEIAKFKEVQEKLG</sequence>
<dbReference type="Proteomes" id="UP001235840">
    <property type="component" value="Unassembled WGS sequence"/>
</dbReference>
<dbReference type="PANTHER" id="PTHR30204">
    <property type="entry name" value="REDOX-CYCLING DRUG-SENSING TRANSCRIPTIONAL ACTIVATOR SOXR"/>
    <property type="match status" value="1"/>
</dbReference>
<reference evidence="6 7" key="1">
    <citation type="submission" date="2023-07" db="EMBL/GenBank/DDBJ databases">
        <title>Genomic Encyclopedia of Type Strains, Phase IV (KMG-IV): sequencing the most valuable type-strain genomes for metagenomic binning, comparative biology and taxonomic classification.</title>
        <authorList>
            <person name="Goeker M."/>
        </authorList>
    </citation>
    <scope>NUCLEOTIDE SEQUENCE [LARGE SCALE GENOMIC DNA]</scope>
    <source>
        <strain evidence="6 7">DSM 12751</strain>
    </source>
</reference>
<comment type="caution">
    <text evidence="6">The sequence shown here is derived from an EMBL/GenBank/DDBJ whole genome shotgun (WGS) entry which is preliminary data.</text>
</comment>
<keyword evidence="7" id="KW-1185">Reference proteome</keyword>
<dbReference type="InterPro" id="IPR000551">
    <property type="entry name" value="MerR-type_HTH_dom"/>
</dbReference>
<dbReference type="EMBL" id="JAUSTY010000005">
    <property type="protein sequence ID" value="MDQ0165583.1"/>
    <property type="molecule type" value="Genomic_DNA"/>
</dbReference>
<dbReference type="Gene3D" id="1.10.1660.10">
    <property type="match status" value="1"/>
</dbReference>
<dbReference type="InterPro" id="IPR047057">
    <property type="entry name" value="MerR_fam"/>
</dbReference>
<evidence type="ECO:0000256" key="2">
    <source>
        <dbReference type="ARBA" id="ARBA00023125"/>
    </source>
</evidence>
<evidence type="ECO:0000256" key="4">
    <source>
        <dbReference type="SAM" id="Coils"/>
    </source>
</evidence>
<keyword evidence="4" id="KW-0175">Coiled coil</keyword>
<keyword evidence="3" id="KW-0804">Transcription</keyword>
<keyword evidence="2 6" id="KW-0238">DNA-binding</keyword>
<evidence type="ECO:0000256" key="1">
    <source>
        <dbReference type="ARBA" id="ARBA00023015"/>
    </source>
</evidence>
<organism evidence="6 7">
    <name type="scientific">Caldalkalibacillus horti</name>
    <dbReference type="NCBI Taxonomy" id="77523"/>
    <lineage>
        <taxon>Bacteria</taxon>
        <taxon>Bacillati</taxon>
        <taxon>Bacillota</taxon>
        <taxon>Bacilli</taxon>
        <taxon>Bacillales</taxon>
        <taxon>Bacillaceae</taxon>
        <taxon>Caldalkalibacillus</taxon>
    </lineage>
</organism>
<feature type="domain" description="HTH merR-type" evidence="5">
    <location>
        <begin position="1"/>
        <end position="68"/>
    </location>
</feature>
<feature type="coiled-coil region" evidence="4">
    <location>
        <begin position="85"/>
        <end position="122"/>
    </location>
</feature>
<evidence type="ECO:0000259" key="5">
    <source>
        <dbReference type="PROSITE" id="PS50937"/>
    </source>
</evidence>
<dbReference type="GO" id="GO:0003677">
    <property type="term" value="F:DNA binding"/>
    <property type="evidence" value="ECO:0007669"/>
    <property type="project" value="UniProtKB-KW"/>
</dbReference>
<dbReference type="PROSITE" id="PS00552">
    <property type="entry name" value="HTH_MERR_1"/>
    <property type="match status" value="1"/>
</dbReference>
<dbReference type="SUPFAM" id="SSF46955">
    <property type="entry name" value="Putative DNA-binding domain"/>
    <property type="match status" value="1"/>
</dbReference>
<dbReference type="InterPro" id="IPR009061">
    <property type="entry name" value="DNA-bd_dom_put_sf"/>
</dbReference>
<dbReference type="PRINTS" id="PR00040">
    <property type="entry name" value="HTHMERR"/>
</dbReference>
<dbReference type="SMART" id="SM00422">
    <property type="entry name" value="HTH_MERR"/>
    <property type="match status" value="1"/>
</dbReference>
<evidence type="ECO:0000313" key="6">
    <source>
        <dbReference type="EMBL" id="MDQ0165583.1"/>
    </source>
</evidence>
<name>A0ABT9VX67_9BACI</name>
<evidence type="ECO:0000256" key="3">
    <source>
        <dbReference type="ARBA" id="ARBA00023163"/>
    </source>
</evidence>
<gene>
    <name evidence="6" type="ORF">J2S11_001484</name>
</gene>
<dbReference type="PANTHER" id="PTHR30204:SF94">
    <property type="entry name" value="HEAVY METAL-DEPENDENT TRANSCRIPTIONAL REGULATOR HI_0293-RELATED"/>
    <property type="match status" value="1"/>
</dbReference>
<keyword evidence="1" id="KW-0805">Transcription regulation</keyword>
<protein>
    <submittedName>
        <fullName evidence="6">DNA-binding transcriptional MerR regulator</fullName>
    </submittedName>
</protein>
<dbReference type="PROSITE" id="PS50937">
    <property type="entry name" value="HTH_MERR_2"/>
    <property type="match status" value="1"/>
</dbReference>
<proteinExistence type="predicted"/>
<dbReference type="Pfam" id="PF13411">
    <property type="entry name" value="MerR_1"/>
    <property type="match status" value="1"/>
</dbReference>
<accession>A0ABT9VX67</accession>
<dbReference type="RefSeq" id="WP_307392832.1">
    <property type="nucleotide sequence ID" value="NZ_BAAADK010000011.1"/>
</dbReference>